<dbReference type="InterPro" id="IPR003313">
    <property type="entry name" value="AraC-bd"/>
</dbReference>
<dbReference type="SUPFAM" id="SSF51215">
    <property type="entry name" value="Regulatory protein AraC"/>
    <property type="match status" value="1"/>
</dbReference>
<dbReference type="SMART" id="SM00342">
    <property type="entry name" value="HTH_ARAC"/>
    <property type="match status" value="1"/>
</dbReference>
<dbReference type="SUPFAM" id="SSF46689">
    <property type="entry name" value="Homeodomain-like"/>
    <property type="match status" value="2"/>
</dbReference>
<dbReference type="PANTHER" id="PTHR43280">
    <property type="entry name" value="ARAC-FAMILY TRANSCRIPTIONAL REGULATOR"/>
    <property type="match status" value="1"/>
</dbReference>
<dbReference type="InterPro" id="IPR009057">
    <property type="entry name" value="Homeodomain-like_sf"/>
</dbReference>
<dbReference type="KEGG" id="pswu:SY83_21210"/>
<dbReference type="Gene3D" id="1.10.10.60">
    <property type="entry name" value="Homeodomain-like"/>
    <property type="match status" value="2"/>
</dbReference>
<keyword evidence="1" id="KW-0805">Transcription regulation</keyword>
<dbReference type="PANTHER" id="PTHR43280:SF2">
    <property type="entry name" value="HTH-TYPE TRANSCRIPTIONAL REGULATOR EXSA"/>
    <property type="match status" value="1"/>
</dbReference>
<sequence>MKTNYFLTSPVSESLVCYPVSMGRYNHFPEHAERREAGALAYYNIHLVFEGKGYMMLDNESVPLKAGDGFLYPKDAFQHYGTDPQDPWDVRWIHLEAALPFGLLRRGEGMSGWRFSFEDRERLISITEEMYALAKAFHTRSEPRMSALLYELLAELTLNYRNPEDPFLPGQADSIRAVADTVRERCHEPWTLKQMAELSGYSEFHFLRLFSDIVGRTPLQHLTGCRLAAAKGLLVSTRMRVGEVALAAGFSQASYFIKVFRKAEGVSPKEYRNSFG</sequence>
<accession>A0A172TMR9</accession>
<gene>
    <name evidence="5" type="ORF">SY83_21210</name>
</gene>
<dbReference type="Pfam" id="PF02311">
    <property type="entry name" value="AraC_binding"/>
    <property type="match status" value="1"/>
</dbReference>
<dbReference type="Proteomes" id="UP000076927">
    <property type="component" value="Chromosome"/>
</dbReference>
<evidence type="ECO:0000256" key="2">
    <source>
        <dbReference type="ARBA" id="ARBA00023125"/>
    </source>
</evidence>
<feature type="domain" description="HTH araC/xylS-type" evidence="4">
    <location>
        <begin position="176"/>
        <end position="274"/>
    </location>
</feature>
<dbReference type="PROSITE" id="PS01124">
    <property type="entry name" value="HTH_ARAC_FAMILY_2"/>
    <property type="match status" value="1"/>
</dbReference>
<evidence type="ECO:0000256" key="1">
    <source>
        <dbReference type="ARBA" id="ARBA00023015"/>
    </source>
</evidence>
<keyword evidence="6" id="KW-1185">Reference proteome</keyword>
<dbReference type="PATRIC" id="fig|1178515.4.peg.4296"/>
<protein>
    <recommendedName>
        <fullName evidence="4">HTH araC/xylS-type domain-containing protein</fullName>
    </recommendedName>
</protein>
<dbReference type="InterPro" id="IPR037923">
    <property type="entry name" value="HTH-like"/>
</dbReference>
<dbReference type="PRINTS" id="PR00032">
    <property type="entry name" value="HTHARAC"/>
</dbReference>
<evidence type="ECO:0000259" key="4">
    <source>
        <dbReference type="PROSITE" id="PS01124"/>
    </source>
</evidence>
<dbReference type="Pfam" id="PF12833">
    <property type="entry name" value="HTH_18"/>
    <property type="match status" value="1"/>
</dbReference>
<reference evidence="5 6" key="1">
    <citation type="submission" date="2015-01" db="EMBL/GenBank/DDBJ databases">
        <title>Paenibacillus swuensis/DY6/whole genome sequencing.</title>
        <authorList>
            <person name="Kim M.K."/>
            <person name="Srinivasan S."/>
            <person name="Lee J.-J."/>
        </authorList>
    </citation>
    <scope>NUCLEOTIDE SEQUENCE [LARGE SCALE GENOMIC DNA]</scope>
    <source>
        <strain evidence="5 6">DY6</strain>
    </source>
</reference>
<dbReference type="GO" id="GO:0003700">
    <property type="term" value="F:DNA-binding transcription factor activity"/>
    <property type="evidence" value="ECO:0007669"/>
    <property type="project" value="InterPro"/>
</dbReference>
<dbReference type="RefSeq" id="WP_068610153.1">
    <property type="nucleotide sequence ID" value="NZ_CP011388.1"/>
</dbReference>
<evidence type="ECO:0000313" key="6">
    <source>
        <dbReference type="Proteomes" id="UP000076927"/>
    </source>
</evidence>
<dbReference type="InterPro" id="IPR018062">
    <property type="entry name" value="HTH_AraC-typ_CS"/>
</dbReference>
<dbReference type="GO" id="GO:0043565">
    <property type="term" value="F:sequence-specific DNA binding"/>
    <property type="evidence" value="ECO:0007669"/>
    <property type="project" value="InterPro"/>
</dbReference>
<dbReference type="STRING" id="1178515.SY83_21210"/>
<proteinExistence type="predicted"/>
<dbReference type="PROSITE" id="PS00041">
    <property type="entry name" value="HTH_ARAC_FAMILY_1"/>
    <property type="match status" value="1"/>
</dbReference>
<organism evidence="5 6">
    <name type="scientific">Paenibacillus swuensis</name>
    <dbReference type="NCBI Taxonomy" id="1178515"/>
    <lineage>
        <taxon>Bacteria</taxon>
        <taxon>Bacillati</taxon>
        <taxon>Bacillota</taxon>
        <taxon>Bacilli</taxon>
        <taxon>Bacillales</taxon>
        <taxon>Paenibacillaceae</taxon>
        <taxon>Paenibacillus</taxon>
    </lineage>
</organism>
<keyword evidence="2" id="KW-0238">DNA-binding</keyword>
<dbReference type="EMBL" id="CP011388">
    <property type="protein sequence ID" value="ANE48379.1"/>
    <property type="molecule type" value="Genomic_DNA"/>
</dbReference>
<keyword evidence="3" id="KW-0804">Transcription</keyword>
<dbReference type="InterPro" id="IPR018060">
    <property type="entry name" value="HTH_AraC"/>
</dbReference>
<dbReference type="Gene3D" id="2.60.120.280">
    <property type="entry name" value="Regulatory protein AraC"/>
    <property type="match status" value="1"/>
</dbReference>
<name>A0A172TMR9_9BACL</name>
<dbReference type="AlphaFoldDB" id="A0A172TMR9"/>
<dbReference type="OrthoDB" id="9813413at2"/>
<evidence type="ECO:0000256" key="3">
    <source>
        <dbReference type="ARBA" id="ARBA00023163"/>
    </source>
</evidence>
<evidence type="ECO:0000313" key="5">
    <source>
        <dbReference type="EMBL" id="ANE48379.1"/>
    </source>
</evidence>
<dbReference type="InterPro" id="IPR020449">
    <property type="entry name" value="Tscrpt_reg_AraC-type_HTH"/>
</dbReference>